<evidence type="ECO:0000313" key="2">
    <source>
        <dbReference type="Proteomes" id="UP000439994"/>
    </source>
</evidence>
<dbReference type="AlphaFoldDB" id="A0A6N8FA86"/>
<organism evidence="1 2">
    <name type="scientific">Psychrosphaera haliotis</name>
    <dbReference type="NCBI Taxonomy" id="555083"/>
    <lineage>
        <taxon>Bacteria</taxon>
        <taxon>Pseudomonadati</taxon>
        <taxon>Pseudomonadota</taxon>
        <taxon>Gammaproteobacteria</taxon>
        <taxon>Alteromonadales</taxon>
        <taxon>Pseudoalteromonadaceae</taxon>
        <taxon>Psychrosphaera</taxon>
    </lineage>
</organism>
<reference evidence="1 2" key="1">
    <citation type="submission" date="2019-11" db="EMBL/GenBank/DDBJ databases">
        <title>P. haliotis isolates from Z. marina roots.</title>
        <authorList>
            <person name="Cohen M."/>
            <person name="Jospin G."/>
            <person name="Eisen J.A."/>
            <person name="Coil D.A."/>
        </authorList>
    </citation>
    <scope>NUCLEOTIDE SEQUENCE [LARGE SCALE GENOMIC DNA]</scope>
    <source>
        <strain evidence="1 2">UCD-MCMsp1aY</strain>
    </source>
</reference>
<proteinExistence type="predicted"/>
<accession>A0A6N8FA86</accession>
<sequence length="156" mass="18392">MNMNTVKKEKYVVDLKRLQTICSRNYALLLRLLPLEYAKGQQWHIELGQGLYFELSVSDISPYTEQFTLQQRSTLSTLVGQMDIEFRLYHDAQMVEVTKYQQQDRIRPNNPYPNDKLHHKDEKTQINALLKDWLNLAIDHQPDKIDDRLLKNSASS</sequence>
<comment type="caution">
    <text evidence="1">The sequence shown here is derived from an EMBL/GenBank/DDBJ whole genome shotgun (WGS) entry which is preliminary data.</text>
</comment>
<protein>
    <submittedName>
        <fullName evidence="1">DUF1249 domain-containing protein</fullName>
    </submittedName>
</protein>
<dbReference type="PANTHER" id="PTHR38774">
    <property type="entry name" value="CYTOPLASMIC PROTEIN-RELATED"/>
    <property type="match status" value="1"/>
</dbReference>
<dbReference type="PANTHER" id="PTHR38774:SF1">
    <property type="entry name" value="CYTOPLASMIC PROTEIN"/>
    <property type="match status" value="1"/>
</dbReference>
<dbReference type="OrthoDB" id="9793663at2"/>
<gene>
    <name evidence="1" type="ORF">GNP35_07785</name>
</gene>
<dbReference type="Pfam" id="PF06853">
    <property type="entry name" value="DUF1249"/>
    <property type="match status" value="1"/>
</dbReference>
<name>A0A6N8FA86_9GAMM</name>
<evidence type="ECO:0000313" key="1">
    <source>
        <dbReference type="EMBL" id="MUH72389.1"/>
    </source>
</evidence>
<dbReference type="EMBL" id="WOCD01000003">
    <property type="protein sequence ID" value="MUH72389.1"/>
    <property type="molecule type" value="Genomic_DNA"/>
</dbReference>
<keyword evidence="2" id="KW-1185">Reference proteome</keyword>
<dbReference type="Proteomes" id="UP000439994">
    <property type="component" value="Unassembled WGS sequence"/>
</dbReference>
<dbReference type="InterPro" id="IPR009659">
    <property type="entry name" value="DUF1249"/>
</dbReference>